<dbReference type="SFLD" id="SFLDG00358">
    <property type="entry name" value="Main_(cytGST)"/>
    <property type="match status" value="1"/>
</dbReference>
<dbReference type="InterPro" id="IPR036282">
    <property type="entry name" value="Glutathione-S-Trfase_C_sf"/>
</dbReference>
<name>A0A9J7DSJ0_SPOLT</name>
<dbReference type="PROSITE" id="PS50404">
    <property type="entry name" value="GST_NTER"/>
    <property type="match status" value="1"/>
</dbReference>
<evidence type="ECO:0000256" key="1">
    <source>
        <dbReference type="ARBA" id="ARBA00011738"/>
    </source>
</evidence>
<dbReference type="OrthoDB" id="2309723at2759"/>
<organism evidence="4 6">
    <name type="scientific">Spodoptera litura</name>
    <name type="common">Asian cotton leafworm</name>
    <dbReference type="NCBI Taxonomy" id="69820"/>
    <lineage>
        <taxon>Eukaryota</taxon>
        <taxon>Metazoa</taxon>
        <taxon>Ecdysozoa</taxon>
        <taxon>Arthropoda</taxon>
        <taxon>Hexapoda</taxon>
        <taxon>Insecta</taxon>
        <taxon>Pterygota</taxon>
        <taxon>Neoptera</taxon>
        <taxon>Endopterygota</taxon>
        <taxon>Lepidoptera</taxon>
        <taxon>Glossata</taxon>
        <taxon>Ditrysia</taxon>
        <taxon>Noctuoidea</taxon>
        <taxon>Noctuidae</taxon>
        <taxon>Amphipyrinae</taxon>
        <taxon>Spodoptera</taxon>
    </lineage>
</organism>
<dbReference type="GeneID" id="111348827"/>
<dbReference type="Proteomes" id="UP000301870">
    <property type="component" value="Chromosome 8"/>
</dbReference>
<accession>A0A9J7DSJ0</accession>
<dbReference type="Pfam" id="PF00043">
    <property type="entry name" value="GST_C"/>
    <property type="match status" value="1"/>
</dbReference>
<dbReference type="Pfam" id="PF13417">
    <property type="entry name" value="GST_N_3"/>
    <property type="match status" value="1"/>
</dbReference>
<comment type="subunit">
    <text evidence="1">Homodimer.</text>
</comment>
<proteinExistence type="predicted"/>
<dbReference type="FunFam" id="3.40.30.10:FF:000034">
    <property type="entry name" value="glutathione S-transferase 1"/>
    <property type="match status" value="1"/>
</dbReference>
<dbReference type="InterPro" id="IPR004045">
    <property type="entry name" value="Glutathione_S-Trfase_N"/>
</dbReference>
<dbReference type="Gene3D" id="3.40.30.10">
    <property type="entry name" value="Glutaredoxin"/>
    <property type="match status" value="1"/>
</dbReference>
<dbReference type="PANTHER" id="PTHR43969:SF8">
    <property type="entry name" value="GLUTATHIONE S TRANSFERASE E13, ISOFORM A-RELATED"/>
    <property type="match status" value="1"/>
</dbReference>
<dbReference type="GO" id="GO:0006749">
    <property type="term" value="P:glutathione metabolic process"/>
    <property type="evidence" value="ECO:0007669"/>
    <property type="project" value="TreeGrafter"/>
</dbReference>
<dbReference type="InterPro" id="IPR004046">
    <property type="entry name" value="GST_C"/>
</dbReference>
<dbReference type="RefSeq" id="XP_022815496.1">
    <property type="nucleotide sequence ID" value="XM_022959728.1"/>
</dbReference>
<protein>
    <submittedName>
        <fullName evidence="5">Glutathione S-transferase 1-like isoform X1</fullName>
    </submittedName>
    <submittedName>
        <fullName evidence="6">Glutathione S-transferase 1-like isoform X2</fullName>
    </submittedName>
</protein>
<feature type="domain" description="GST C-terminal" evidence="3">
    <location>
        <begin position="102"/>
        <end position="230"/>
    </location>
</feature>
<dbReference type="GO" id="GO:0004364">
    <property type="term" value="F:glutathione transferase activity"/>
    <property type="evidence" value="ECO:0007669"/>
    <property type="project" value="TreeGrafter"/>
</dbReference>
<dbReference type="PROSITE" id="PS50405">
    <property type="entry name" value="GST_CTER"/>
    <property type="match status" value="1"/>
</dbReference>
<dbReference type="InterPro" id="IPR036249">
    <property type="entry name" value="Thioredoxin-like_sf"/>
</dbReference>
<evidence type="ECO:0000313" key="5">
    <source>
        <dbReference type="RefSeq" id="XP_022815496.1"/>
    </source>
</evidence>
<sequence length="230" mass="26722">MISRFFYQPCRSIMGMKVYKRDTSGPCRSVFMVLELLGIKDVEYIQMNLIQREHFSEEYLKMNPQHTIPTLKDGDFVIWDSHAIVTYLVNQYAKDDSLYPKDPKKRAIVDQRLHFDNGVLFAALKTTMVPILYNGETAFRQENLDKIKEGYAFIEKFFSGPWLAGESITLADICCVSNISSLNEIFPIDKALYPKLSAWFERCSKQDFYIKKNLPGLQEFQELLKVKIVS</sequence>
<dbReference type="Gene3D" id="1.20.1050.10">
    <property type="match status" value="1"/>
</dbReference>
<dbReference type="SFLD" id="SFLDS00019">
    <property type="entry name" value="Glutathione_Transferase_(cytos"/>
    <property type="match status" value="1"/>
</dbReference>
<dbReference type="AlphaFoldDB" id="A0A9J7DSJ0"/>
<dbReference type="SUPFAM" id="SSF52833">
    <property type="entry name" value="Thioredoxin-like"/>
    <property type="match status" value="1"/>
</dbReference>
<reference evidence="5 6" key="1">
    <citation type="submission" date="2025-04" db="UniProtKB">
        <authorList>
            <consortium name="RefSeq"/>
        </authorList>
    </citation>
    <scope>IDENTIFICATION</scope>
    <source>
        <strain evidence="5 6">Ishihara</strain>
        <tissue evidence="5 6">Whole body</tissue>
    </source>
</reference>
<dbReference type="CDD" id="cd03177">
    <property type="entry name" value="GST_C_Delta_Epsilon"/>
    <property type="match status" value="1"/>
</dbReference>
<dbReference type="CDD" id="cd03045">
    <property type="entry name" value="GST_N_Delta_Epsilon"/>
    <property type="match status" value="1"/>
</dbReference>
<dbReference type="SUPFAM" id="SSF47616">
    <property type="entry name" value="GST C-terminal domain-like"/>
    <property type="match status" value="1"/>
</dbReference>
<dbReference type="RefSeq" id="XP_022815497.1">
    <property type="nucleotide sequence ID" value="XM_022959729.1"/>
</dbReference>
<dbReference type="InterPro" id="IPR010987">
    <property type="entry name" value="Glutathione-S-Trfase_C-like"/>
</dbReference>
<dbReference type="PANTHER" id="PTHR43969">
    <property type="entry name" value="GLUTATHIONE S TRANSFERASE D10, ISOFORM A-RELATED"/>
    <property type="match status" value="1"/>
</dbReference>
<evidence type="ECO:0000259" key="2">
    <source>
        <dbReference type="PROSITE" id="PS50404"/>
    </source>
</evidence>
<evidence type="ECO:0000259" key="3">
    <source>
        <dbReference type="PROSITE" id="PS50405"/>
    </source>
</evidence>
<feature type="domain" description="GST N-terminal" evidence="2">
    <location>
        <begin position="14"/>
        <end position="96"/>
    </location>
</feature>
<dbReference type="InterPro" id="IPR040079">
    <property type="entry name" value="Glutathione_S-Trfase"/>
</dbReference>
<gene>
    <name evidence="5 6" type="primary">LOC111348827</name>
</gene>
<dbReference type="SFLD" id="SFLDG01153">
    <property type="entry name" value="Main.4:_Theta-like"/>
    <property type="match status" value="1"/>
</dbReference>
<evidence type="ECO:0000313" key="6">
    <source>
        <dbReference type="RefSeq" id="XP_022815497.1"/>
    </source>
</evidence>
<evidence type="ECO:0000313" key="4">
    <source>
        <dbReference type="Proteomes" id="UP000301870"/>
    </source>
</evidence>
<keyword evidence="4" id="KW-1185">Reference proteome</keyword>
<dbReference type="KEGG" id="sliu:111348827"/>
<dbReference type="FunFam" id="1.20.1050.10:FF:000007">
    <property type="entry name" value="Glutathione S-transferase 1-1"/>
    <property type="match status" value="1"/>
</dbReference>